<accession>A0ABD2A5R6</accession>
<reference evidence="1 2" key="1">
    <citation type="journal article" date="2024" name="Ann. Entomol. Soc. Am.">
        <title>Genomic analyses of the southern and eastern yellowjacket wasps (Hymenoptera: Vespidae) reveal evolutionary signatures of social life.</title>
        <authorList>
            <person name="Catto M.A."/>
            <person name="Caine P.B."/>
            <person name="Orr S.E."/>
            <person name="Hunt B.G."/>
            <person name="Goodisman M.A.D."/>
        </authorList>
    </citation>
    <scope>NUCLEOTIDE SEQUENCE [LARGE SCALE GENOMIC DNA]</scope>
    <source>
        <strain evidence="1">233</strain>
        <tissue evidence="1">Head and thorax</tissue>
    </source>
</reference>
<gene>
    <name evidence="1" type="ORF">V1478_014818</name>
</gene>
<protein>
    <submittedName>
        <fullName evidence="1">Uncharacterized protein</fullName>
    </submittedName>
</protein>
<organism evidence="1 2">
    <name type="scientific">Vespula squamosa</name>
    <name type="common">Southern yellow jacket</name>
    <name type="synonym">Wasp</name>
    <dbReference type="NCBI Taxonomy" id="30214"/>
    <lineage>
        <taxon>Eukaryota</taxon>
        <taxon>Metazoa</taxon>
        <taxon>Ecdysozoa</taxon>
        <taxon>Arthropoda</taxon>
        <taxon>Hexapoda</taxon>
        <taxon>Insecta</taxon>
        <taxon>Pterygota</taxon>
        <taxon>Neoptera</taxon>
        <taxon>Endopterygota</taxon>
        <taxon>Hymenoptera</taxon>
        <taxon>Apocrita</taxon>
        <taxon>Aculeata</taxon>
        <taxon>Vespoidea</taxon>
        <taxon>Vespidae</taxon>
        <taxon>Vespinae</taxon>
        <taxon>Vespula</taxon>
    </lineage>
</organism>
<dbReference type="EMBL" id="JAUDFV010000155">
    <property type="protein sequence ID" value="KAL2715120.1"/>
    <property type="molecule type" value="Genomic_DNA"/>
</dbReference>
<dbReference type="AlphaFoldDB" id="A0ABD2A5R6"/>
<comment type="caution">
    <text evidence="1">The sequence shown here is derived from an EMBL/GenBank/DDBJ whole genome shotgun (WGS) entry which is preliminary data.</text>
</comment>
<name>A0ABD2A5R6_VESSQ</name>
<proteinExistence type="predicted"/>
<evidence type="ECO:0000313" key="2">
    <source>
        <dbReference type="Proteomes" id="UP001607302"/>
    </source>
</evidence>
<dbReference type="Proteomes" id="UP001607302">
    <property type="component" value="Unassembled WGS sequence"/>
</dbReference>
<sequence>MEHNIPSSQSYTNVSSLNASCVEEVPVYCCTKDWNDEDLENYDVKQHTRSRLTLRAVTGVSKVRRKRLRQQQRLRFHKEEFLFARNIEKLRTKNDSRNVTDIELPKHEHLNLSEVL</sequence>
<evidence type="ECO:0000313" key="1">
    <source>
        <dbReference type="EMBL" id="KAL2715120.1"/>
    </source>
</evidence>
<keyword evidence="2" id="KW-1185">Reference proteome</keyword>